<organism evidence="15 16">
    <name type="scientific">Thiothrix eikelboomii</name>
    <dbReference type="NCBI Taxonomy" id="92487"/>
    <lineage>
        <taxon>Bacteria</taxon>
        <taxon>Pseudomonadati</taxon>
        <taxon>Pseudomonadota</taxon>
        <taxon>Gammaproteobacteria</taxon>
        <taxon>Thiotrichales</taxon>
        <taxon>Thiotrichaceae</taxon>
        <taxon>Thiothrix</taxon>
    </lineage>
</organism>
<dbReference type="InterPro" id="IPR036688">
    <property type="entry name" value="MoeA_C_domain_IV_sf"/>
</dbReference>
<dbReference type="InterPro" id="IPR001453">
    <property type="entry name" value="MoaB/Mog_dom"/>
</dbReference>
<dbReference type="InterPro" id="IPR038987">
    <property type="entry name" value="MoeA-like"/>
</dbReference>
<dbReference type="Gene3D" id="2.170.190.11">
    <property type="entry name" value="Molybdopterin biosynthesis moea protein, domain 3"/>
    <property type="match status" value="1"/>
</dbReference>
<dbReference type="UniPathway" id="UPA00344"/>
<dbReference type="Gene3D" id="2.40.340.10">
    <property type="entry name" value="MoeA, C-terminal, domain IV"/>
    <property type="match status" value="1"/>
</dbReference>
<evidence type="ECO:0000256" key="8">
    <source>
        <dbReference type="ARBA" id="ARBA00022679"/>
    </source>
</evidence>
<reference evidence="16" key="1">
    <citation type="submission" date="2017-02" db="EMBL/GenBank/DDBJ databases">
        <authorList>
            <person name="Varghese N."/>
            <person name="Submissions S."/>
        </authorList>
    </citation>
    <scope>NUCLEOTIDE SEQUENCE [LARGE SCALE GENOMIC DNA]</scope>
    <source>
        <strain evidence="16">ATCC 49788</strain>
    </source>
</reference>
<gene>
    <name evidence="15" type="ORF">SAMN02745130_01137</name>
</gene>
<dbReference type="EMBL" id="FUYB01000003">
    <property type="protein sequence ID" value="SKA72609.1"/>
    <property type="molecule type" value="Genomic_DNA"/>
</dbReference>
<dbReference type="CDD" id="cd00887">
    <property type="entry name" value="MoeA"/>
    <property type="match status" value="1"/>
</dbReference>
<evidence type="ECO:0000256" key="10">
    <source>
        <dbReference type="ARBA" id="ARBA00022842"/>
    </source>
</evidence>
<comment type="catalytic activity">
    <reaction evidence="12">
        <text>adenylyl-molybdopterin + molybdate = Mo-molybdopterin + AMP + H(+)</text>
        <dbReference type="Rhea" id="RHEA:35047"/>
        <dbReference type="ChEBI" id="CHEBI:15378"/>
        <dbReference type="ChEBI" id="CHEBI:36264"/>
        <dbReference type="ChEBI" id="CHEBI:62727"/>
        <dbReference type="ChEBI" id="CHEBI:71302"/>
        <dbReference type="ChEBI" id="CHEBI:456215"/>
        <dbReference type="EC" id="2.10.1.1"/>
    </reaction>
</comment>
<comment type="pathway">
    <text evidence="3 13">Cofactor biosynthesis; molybdopterin biosynthesis.</text>
</comment>
<dbReference type="FunFam" id="2.40.340.10:FF:000003">
    <property type="entry name" value="Molybdopterin molybdenumtransferase"/>
    <property type="match status" value="1"/>
</dbReference>
<dbReference type="GO" id="GO:0005829">
    <property type="term" value="C:cytosol"/>
    <property type="evidence" value="ECO:0007669"/>
    <property type="project" value="TreeGrafter"/>
</dbReference>
<comment type="function">
    <text evidence="2 13">Catalyzes the insertion of molybdate into adenylated molybdopterin with the concomitant release of AMP.</text>
</comment>
<feature type="domain" description="MoaB/Mog" evidence="14">
    <location>
        <begin position="188"/>
        <end position="325"/>
    </location>
</feature>
<dbReference type="InterPro" id="IPR036425">
    <property type="entry name" value="MoaB/Mog-like_dom_sf"/>
</dbReference>
<dbReference type="Gene3D" id="3.90.105.10">
    <property type="entry name" value="Molybdopterin biosynthesis moea protein, domain 2"/>
    <property type="match status" value="1"/>
</dbReference>
<evidence type="ECO:0000256" key="6">
    <source>
        <dbReference type="ARBA" id="ARBA00021108"/>
    </source>
</evidence>
<protein>
    <recommendedName>
        <fullName evidence="6 13">Molybdopterin molybdenumtransferase</fullName>
        <ecNumber evidence="5 13">2.10.1.1</ecNumber>
    </recommendedName>
</protein>
<dbReference type="Pfam" id="PF03454">
    <property type="entry name" value="MoeA_C"/>
    <property type="match status" value="1"/>
</dbReference>
<keyword evidence="16" id="KW-1185">Reference proteome</keyword>
<dbReference type="GO" id="GO:0061599">
    <property type="term" value="F:molybdopterin molybdotransferase activity"/>
    <property type="evidence" value="ECO:0007669"/>
    <property type="project" value="UniProtKB-UniRule"/>
</dbReference>
<evidence type="ECO:0000256" key="12">
    <source>
        <dbReference type="ARBA" id="ARBA00047317"/>
    </source>
</evidence>
<dbReference type="PANTHER" id="PTHR10192:SF5">
    <property type="entry name" value="GEPHYRIN"/>
    <property type="match status" value="1"/>
</dbReference>
<comment type="cofactor">
    <cofactor evidence="1 13">
        <name>Mg(2+)</name>
        <dbReference type="ChEBI" id="CHEBI:18420"/>
    </cofactor>
</comment>
<evidence type="ECO:0000256" key="7">
    <source>
        <dbReference type="ARBA" id="ARBA00022505"/>
    </source>
</evidence>
<keyword evidence="11 13" id="KW-0501">Molybdenum cofactor biosynthesis</keyword>
<dbReference type="Pfam" id="PF00994">
    <property type="entry name" value="MoCF_biosynth"/>
    <property type="match status" value="1"/>
</dbReference>
<dbReference type="SMART" id="SM00852">
    <property type="entry name" value="MoCF_biosynth"/>
    <property type="match status" value="1"/>
</dbReference>
<dbReference type="Gene3D" id="3.40.980.10">
    <property type="entry name" value="MoaB/Mog-like domain"/>
    <property type="match status" value="1"/>
</dbReference>
<dbReference type="Pfam" id="PF03453">
    <property type="entry name" value="MoeA_N"/>
    <property type="match status" value="1"/>
</dbReference>
<keyword evidence="8 13" id="KW-0808">Transferase</keyword>
<dbReference type="OrthoDB" id="9804758at2"/>
<dbReference type="InterPro" id="IPR036135">
    <property type="entry name" value="MoeA_linker/N_sf"/>
</dbReference>
<sequence>MPADVTCDVLPETVLTVEQAQERILETIQAITETEQLELSQANGRLLAETIQAGFDVPPHRNSAMDGYAFAHESLASTATLQQIGISWAGRPYLGSVSLGECVRIMTGACLPEGTDTVEMQENTQQQADQITLHTRPQCGEHVRYPGDDFKQGEIILETGRKLTAADLGLIASLGIPAVKVIRKPRIAFLSTGDELQTLGTPLAWGQIYDSNRYTLRALLQNLPVELIDLGIIPDQPQAVEQAFIQAQQQADLLITSGGVSVGEADFVTRSLQKLGEINFWKMAMKPGKPLAQGRLGNCLFFGLPGNPVSVMATFLLFVRPAILKLAGINVVQPRLHPALTLTPLKKVPGRKDFQRGIYTETAEGYQVRSTGKQESHLLRSMSQANCFIVLERDSGDVEAGSQVNILLFESLS</sequence>
<evidence type="ECO:0000256" key="13">
    <source>
        <dbReference type="RuleBase" id="RU365090"/>
    </source>
</evidence>
<dbReference type="InterPro" id="IPR005111">
    <property type="entry name" value="MoeA_C_domain_IV"/>
</dbReference>
<dbReference type="FunFam" id="3.40.980.10:FF:000004">
    <property type="entry name" value="Molybdopterin molybdenumtransferase"/>
    <property type="match status" value="1"/>
</dbReference>
<dbReference type="AlphaFoldDB" id="A0A1T4W644"/>
<keyword evidence="7 13" id="KW-0500">Molybdenum</keyword>
<dbReference type="SUPFAM" id="SSF63867">
    <property type="entry name" value="MoeA C-terminal domain-like"/>
    <property type="match status" value="1"/>
</dbReference>
<dbReference type="InterPro" id="IPR005110">
    <property type="entry name" value="MoeA_linker/N"/>
</dbReference>
<evidence type="ECO:0000313" key="15">
    <source>
        <dbReference type="EMBL" id="SKA72609.1"/>
    </source>
</evidence>
<proteinExistence type="inferred from homology"/>
<dbReference type="SUPFAM" id="SSF53218">
    <property type="entry name" value="Molybdenum cofactor biosynthesis proteins"/>
    <property type="match status" value="1"/>
</dbReference>
<evidence type="ECO:0000256" key="1">
    <source>
        <dbReference type="ARBA" id="ARBA00001946"/>
    </source>
</evidence>
<dbReference type="GO" id="GO:0006777">
    <property type="term" value="P:Mo-molybdopterin cofactor biosynthetic process"/>
    <property type="evidence" value="ECO:0007669"/>
    <property type="project" value="UniProtKB-UniRule"/>
</dbReference>
<evidence type="ECO:0000256" key="3">
    <source>
        <dbReference type="ARBA" id="ARBA00005046"/>
    </source>
</evidence>
<dbReference type="Proteomes" id="UP000190460">
    <property type="component" value="Unassembled WGS sequence"/>
</dbReference>
<evidence type="ECO:0000256" key="5">
    <source>
        <dbReference type="ARBA" id="ARBA00013269"/>
    </source>
</evidence>
<dbReference type="NCBIfam" id="NF045515">
    <property type="entry name" value="Glp_gephyrin"/>
    <property type="match status" value="1"/>
</dbReference>
<dbReference type="PANTHER" id="PTHR10192">
    <property type="entry name" value="MOLYBDOPTERIN BIOSYNTHESIS PROTEIN"/>
    <property type="match status" value="1"/>
</dbReference>
<comment type="similarity">
    <text evidence="4 13">Belongs to the MoeA family.</text>
</comment>
<dbReference type="EC" id="2.10.1.1" evidence="5 13"/>
<dbReference type="NCBIfam" id="TIGR00177">
    <property type="entry name" value="molyb_syn"/>
    <property type="match status" value="1"/>
</dbReference>
<evidence type="ECO:0000256" key="9">
    <source>
        <dbReference type="ARBA" id="ARBA00022723"/>
    </source>
</evidence>
<dbReference type="GO" id="GO:0046872">
    <property type="term" value="F:metal ion binding"/>
    <property type="evidence" value="ECO:0007669"/>
    <property type="project" value="UniProtKB-UniRule"/>
</dbReference>
<evidence type="ECO:0000259" key="14">
    <source>
        <dbReference type="SMART" id="SM00852"/>
    </source>
</evidence>
<dbReference type="RefSeq" id="WP_078921611.1">
    <property type="nucleotide sequence ID" value="NZ_FUYB01000003.1"/>
</dbReference>
<dbReference type="SUPFAM" id="SSF63882">
    <property type="entry name" value="MoeA N-terminal region -like"/>
    <property type="match status" value="1"/>
</dbReference>
<name>A0A1T4W644_9GAMM</name>
<evidence type="ECO:0000256" key="4">
    <source>
        <dbReference type="ARBA" id="ARBA00010763"/>
    </source>
</evidence>
<evidence type="ECO:0000256" key="2">
    <source>
        <dbReference type="ARBA" id="ARBA00002901"/>
    </source>
</evidence>
<keyword evidence="10 13" id="KW-0460">Magnesium</keyword>
<accession>A0A1T4W644</accession>
<evidence type="ECO:0000313" key="16">
    <source>
        <dbReference type="Proteomes" id="UP000190460"/>
    </source>
</evidence>
<evidence type="ECO:0000256" key="11">
    <source>
        <dbReference type="ARBA" id="ARBA00023150"/>
    </source>
</evidence>
<dbReference type="STRING" id="92487.SAMN02745130_01137"/>
<keyword evidence="9 13" id="KW-0479">Metal-binding</keyword>